<dbReference type="HOGENOM" id="CLU_010118_3_1_7"/>
<feature type="transmembrane region" description="Helical" evidence="8">
    <location>
        <begin position="429"/>
        <end position="447"/>
    </location>
</feature>
<proteinExistence type="inferred from homology"/>
<feature type="transmembrane region" description="Helical" evidence="8">
    <location>
        <begin position="89"/>
        <end position="107"/>
    </location>
</feature>
<evidence type="ECO:0000313" key="10">
    <source>
        <dbReference type="Proteomes" id="UP000031163"/>
    </source>
</evidence>
<evidence type="ECO:0000256" key="3">
    <source>
        <dbReference type="ARBA" id="ARBA00022448"/>
    </source>
</evidence>
<keyword evidence="5 8" id="KW-0812">Transmembrane</keyword>
<dbReference type="Proteomes" id="UP000031163">
    <property type="component" value="Chromosome"/>
</dbReference>
<evidence type="ECO:0000256" key="6">
    <source>
        <dbReference type="ARBA" id="ARBA00022989"/>
    </source>
</evidence>
<dbReference type="GO" id="GO:0022857">
    <property type="term" value="F:transmembrane transporter activity"/>
    <property type="evidence" value="ECO:0007669"/>
    <property type="project" value="InterPro"/>
</dbReference>
<keyword evidence="4" id="KW-1003">Cell membrane</keyword>
<dbReference type="PROSITE" id="PS01303">
    <property type="entry name" value="BCCT"/>
    <property type="match status" value="1"/>
</dbReference>
<feature type="transmembrane region" description="Helical" evidence="8">
    <location>
        <begin position="9"/>
        <end position="29"/>
    </location>
</feature>
<keyword evidence="7 8" id="KW-0472">Membrane</keyword>
<evidence type="ECO:0000256" key="5">
    <source>
        <dbReference type="ARBA" id="ARBA00022692"/>
    </source>
</evidence>
<dbReference type="InterPro" id="IPR018093">
    <property type="entry name" value="BCCT_CS"/>
</dbReference>
<dbReference type="PANTHER" id="PTHR30047:SF7">
    <property type="entry name" value="HIGH-AFFINITY CHOLINE TRANSPORT PROTEIN"/>
    <property type="match status" value="1"/>
</dbReference>
<dbReference type="KEGG" id="cis:CINS_1395"/>
<reference evidence="9 10" key="1">
    <citation type="journal article" date="2014" name="Genome Biol. Evol.">
        <title>Comparative Genomics of the Campylobacter lari Group.</title>
        <authorList>
            <person name="Miller W.G."/>
            <person name="Yee E."/>
            <person name="Chapman M.H."/>
            <person name="Smith T.P."/>
            <person name="Bono J.L."/>
            <person name="Huynh S."/>
            <person name="Parker C.T."/>
            <person name="Vandamme P."/>
            <person name="Luong K."/>
            <person name="Korlach J."/>
        </authorList>
    </citation>
    <scope>NUCLEOTIDE SEQUENCE [LARGE SCALE GENOMIC DNA]</scope>
    <source>
        <strain evidence="9 10">NCTC 12927</strain>
    </source>
</reference>
<dbReference type="RefSeq" id="WP_039651046.1">
    <property type="nucleotide sequence ID" value="NZ_CP007770.1"/>
</dbReference>
<gene>
    <name evidence="9" type="ORF">CINS_1395</name>
</gene>
<feature type="transmembrane region" description="Helical" evidence="8">
    <location>
        <begin position="134"/>
        <end position="152"/>
    </location>
</feature>
<evidence type="ECO:0000256" key="4">
    <source>
        <dbReference type="ARBA" id="ARBA00022475"/>
    </source>
</evidence>
<keyword evidence="6 8" id="KW-1133">Transmembrane helix</keyword>
<feature type="transmembrane region" description="Helical" evidence="8">
    <location>
        <begin position="218"/>
        <end position="240"/>
    </location>
</feature>
<feature type="transmembrane region" description="Helical" evidence="8">
    <location>
        <begin position="388"/>
        <end position="408"/>
    </location>
</feature>
<evidence type="ECO:0000313" key="9">
    <source>
        <dbReference type="EMBL" id="AJC88351.1"/>
    </source>
</evidence>
<dbReference type="NCBIfam" id="TIGR00842">
    <property type="entry name" value="bcct"/>
    <property type="match status" value="1"/>
</dbReference>
<protein>
    <submittedName>
        <fullName evidence="9">BCCT (Betaine/carnitine/choline) family transporter</fullName>
    </submittedName>
</protein>
<organism evidence="9 10">
    <name type="scientific">Campylobacter insulaenigrae NCTC 12927</name>
    <dbReference type="NCBI Taxonomy" id="1031564"/>
    <lineage>
        <taxon>Bacteria</taxon>
        <taxon>Pseudomonadati</taxon>
        <taxon>Campylobacterota</taxon>
        <taxon>Epsilonproteobacteria</taxon>
        <taxon>Campylobacterales</taxon>
        <taxon>Campylobacteraceae</taxon>
        <taxon>Campylobacter</taxon>
    </lineage>
</organism>
<feature type="transmembrane region" description="Helical" evidence="8">
    <location>
        <begin position="338"/>
        <end position="356"/>
    </location>
</feature>
<feature type="transmembrane region" description="Helical" evidence="8">
    <location>
        <begin position="252"/>
        <end position="272"/>
    </location>
</feature>
<evidence type="ECO:0000256" key="8">
    <source>
        <dbReference type="SAM" id="Phobius"/>
    </source>
</evidence>
<evidence type="ECO:0000256" key="1">
    <source>
        <dbReference type="ARBA" id="ARBA00004651"/>
    </source>
</evidence>
<comment type="subcellular location">
    <subcellularLocation>
        <location evidence="1">Cell membrane</location>
        <topology evidence="1">Multi-pass membrane protein</topology>
    </subcellularLocation>
</comment>
<comment type="similarity">
    <text evidence="2">Belongs to the BCCT transporter (TC 2.A.15) family.</text>
</comment>
<dbReference type="Pfam" id="PF02028">
    <property type="entry name" value="BCCT"/>
    <property type="match status" value="1"/>
</dbReference>
<feature type="transmembrane region" description="Helical" evidence="8">
    <location>
        <begin position="49"/>
        <end position="68"/>
    </location>
</feature>
<dbReference type="GeneID" id="74432176"/>
<accession>A0A0A8H2N7</accession>
<dbReference type="EMBL" id="CP007770">
    <property type="protein sequence ID" value="AJC88351.1"/>
    <property type="molecule type" value="Genomic_DNA"/>
</dbReference>
<dbReference type="PANTHER" id="PTHR30047">
    <property type="entry name" value="HIGH-AFFINITY CHOLINE TRANSPORT PROTEIN-RELATED"/>
    <property type="match status" value="1"/>
</dbReference>
<evidence type="ECO:0000256" key="7">
    <source>
        <dbReference type="ARBA" id="ARBA00023136"/>
    </source>
</evidence>
<name>A0A0A8H2N7_9BACT</name>
<feature type="transmembrane region" description="Helical" evidence="8">
    <location>
        <begin position="309"/>
        <end position="326"/>
    </location>
</feature>
<dbReference type="InterPro" id="IPR000060">
    <property type="entry name" value="BCCT_transptr"/>
</dbReference>
<sequence>MLKTSFKKAVFLPSVSIIVVLSFSCIFFPKVTNDFINHIRNEIFTNFSWFYILSVSFFVCFMLTLALSKFGDIKLGDDDETPCFKFTSWLAMLFATGMGVGLMYFGVAEPLIHKKALQASDEEAMLHTIFHWGIHPWAIYGVCALAMAYFGFRYKMPLSLRSAFYPLLKDKIYGFWGNLVDILALIVTVFGISTTLGYSASQLNAGFLNLGIVSEQSFLEQSIIIIVIISLATLSSISGLTKGLKLLSEANLIFAIALMFFVLFSSNTIEILSRFSSNIGNYLQNIIELSFKTYYYEKEHIEWFNNWTIYYWAWWLSWSPFVGFFIAKISRGRTIREFIFGVLVVPTSFNILWFSVFGNSALNLNDILSPFTSSPESLLFYFLENFSFAYWSSLLALMVLSLFFITSADSGIFVLNSLGSHNASEPYKWQNILWGFILALLAISLLYSGGLGAILGITMIVALPFAFLLCLMCFSLLRGLIVDVNYSLTKLSQSSVYFSGEFWQERLARILKQSKEKDIEKFLDTKVKNAMSELNRSLKNYGLNSQVVQEKSSIKLIIKKELAKDFIYGVQVVKKQASQSIIDDKFMPTYYKEFIFEPQTFFADSRNGYNIEYLNEQEIIVDILKQYERYLQLLFDDKNEIFTKAYDE</sequence>
<dbReference type="AlphaFoldDB" id="A0A0A8H2N7"/>
<dbReference type="PROSITE" id="PS51257">
    <property type="entry name" value="PROKAR_LIPOPROTEIN"/>
    <property type="match status" value="1"/>
</dbReference>
<keyword evidence="3" id="KW-0813">Transport</keyword>
<evidence type="ECO:0000256" key="2">
    <source>
        <dbReference type="ARBA" id="ARBA00005658"/>
    </source>
</evidence>
<feature type="transmembrane region" description="Helical" evidence="8">
    <location>
        <begin position="173"/>
        <end position="198"/>
    </location>
</feature>
<dbReference type="GO" id="GO:0005886">
    <property type="term" value="C:plasma membrane"/>
    <property type="evidence" value="ECO:0007669"/>
    <property type="project" value="UniProtKB-SubCell"/>
</dbReference>
<feature type="transmembrane region" description="Helical" evidence="8">
    <location>
        <begin position="453"/>
        <end position="477"/>
    </location>
</feature>
<dbReference type="STRING" id="1031564.CINS_1395"/>